<evidence type="ECO:0000313" key="3">
    <source>
        <dbReference type="Proteomes" id="UP001217417"/>
    </source>
</evidence>
<feature type="compositionally biased region" description="Pro residues" evidence="1">
    <location>
        <begin position="150"/>
        <end position="159"/>
    </location>
</feature>
<dbReference type="AlphaFoldDB" id="A0AAD7QR37"/>
<feature type="compositionally biased region" description="Low complexity" evidence="1">
    <location>
        <begin position="31"/>
        <end position="45"/>
    </location>
</feature>
<evidence type="ECO:0000313" key="2">
    <source>
        <dbReference type="EMBL" id="KAJ8099845.1"/>
    </source>
</evidence>
<comment type="caution">
    <text evidence="2">The sequence shown here is derived from an EMBL/GenBank/DDBJ whole genome shotgun (WGS) entry which is preliminary data.</text>
</comment>
<feature type="compositionally biased region" description="Basic and acidic residues" evidence="1">
    <location>
        <begin position="163"/>
        <end position="180"/>
    </location>
</feature>
<reference evidence="2" key="1">
    <citation type="submission" date="2023-03" db="EMBL/GenBank/DDBJ databases">
        <title>Near-Complete genome sequence of Lipomyces tetrasporous NRRL Y-64009, an oleaginous yeast capable of growing on lignocellulosic hydrolysates.</title>
        <authorList>
            <consortium name="Lawrence Berkeley National Laboratory"/>
            <person name="Jagtap S.S."/>
            <person name="Liu J.-J."/>
            <person name="Walukiewicz H.E."/>
            <person name="Pangilinan J."/>
            <person name="Lipzen A."/>
            <person name="Ahrendt S."/>
            <person name="Koriabine M."/>
            <person name="Cobaugh K."/>
            <person name="Salamov A."/>
            <person name="Yoshinaga Y."/>
            <person name="Ng V."/>
            <person name="Daum C."/>
            <person name="Grigoriev I.V."/>
            <person name="Slininger P.J."/>
            <person name="Dien B.S."/>
            <person name="Jin Y.-S."/>
            <person name="Rao C.V."/>
        </authorList>
    </citation>
    <scope>NUCLEOTIDE SEQUENCE</scope>
    <source>
        <strain evidence="2">NRRL Y-64009</strain>
    </source>
</reference>
<feature type="compositionally biased region" description="Basic residues" evidence="1">
    <location>
        <begin position="8"/>
        <end position="18"/>
    </location>
</feature>
<keyword evidence="3" id="KW-1185">Reference proteome</keyword>
<dbReference type="Proteomes" id="UP001217417">
    <property type="component" value="Unassembled WGS sequence"/>
</dbReference>
<feature type="region of interest" description="Disordered" evidence="1">
    <location>
        <begin position="1"/>
        <end position="51"/>
    </location>
</feature>
<protein>
    <submittedName>
        <fullName evidence="2">Uncharacterized protein</fullName>
    </submittedName>
</protein>
<evidence type="ECO:0000256" key="1">
    <source>
        <dbReference type="SAM" id="MobiDB-lite"/>
    </source>
</evidence>
<sequence length="399" mass="44029">MKQQSRASKQRPILRRPSRPASGLTGPTRPGSRSSSETDSGSDASLGEIEDDGVGGISRRCLCDGCVWPPGDTVWPRDAPAHGLSMPMACEFVNSLITKSGVAYFGPASTRDIDGDCVMAGCDDAVGPAENADSRDFDCSSPRLIETGRMPPPPPPPPAAVDGPERAGNKRSNETDDGSARKRTNTEVTFHVKVLSPQEQVLIMYARRPNFLLRSHHSRYRLLRLHSQLYTEEKRLLSERDPGFNPVKYDHCFAPWSKRYAVVLDTSIPGKTLAEVRQAYSHLSPQFVDKGLRHMAATESDAVEVLVTPYRYMLMQKNSQRGDEICASAKPMDAGDIFAFALKTSLLMGLGRHGTEQKLSSDYQMLIAVLWSVQGEEVQDIFKLLAKEHEAIYRLLHGT</sequence>
<dbReference type="GeneID" id="80881170"/>
<feature type="region of interest" description="Disordered" evidence="1">
    <location>
        <begin position="130"/>
        <end position="185"/>
    </location>
</feature>
<dbReference type="RefSeq" id="XP_056043295.1">
    <property type="nucleotide sequence ID" value="XM_056186004.1"/>
</dbReference>
<name>A0AAD7QR37_9ASCO</name>
<proteinExistence type="predicted"/>
<organism evidence="2 3">
    <name type="scientific">Lipomyces tetrasporus</name>
    <dbReference type="NCBI Taxonomy" id="54092"/>
    <lineage>
        <taxon>Eukaryota</taxon>
        <taxon>Fungi</taxon>
        <taxon>Dikarya</taxon>
        <taxon>Ascomycota</taxon>
        <taxon>Saccharomycotina</taxon>
        <taxon>Lipomycetes</taxon>
        <taxon>Lipomycetales</taxon>
        <taxon>Lipomycetaceae</taxon>
        <taxon>Lipomyces</taxon>
    </lineage>
</organism>
<accession>A0AAD7QR37</accession>
<dbReference type="EMBL" id="JARPMG010000006">
    <property type="protein sequence ID" value="KAJ8099845.1"/>
    <property type="molecule type" value="Genomic_DNA"/>
</dbReference>
<gene>
    <name evidence="2" type="ORF">POJ06DRAFT_238603</name>
</gene>